<dbReference type="PROSITE" id="PS50011">
    <property type="entry name" value="PROTEIN_KINASE_DOM"/>
    <property type="match status" value="1"/>
</dbReference>
<comment type="catalytic activity">
    <reaction evidence="8">
        <text>L-seryl-[protein] + ATP = O-phospho-L-seryl-[protein] + ADP + H(+)</text>
        <dbReference type="Rhea" id="RHEA:17989"/>
        <dbReference type="Rhea" id="RHEA-COMP:9863"/>
        <dbReference type="Rhea" id="RHEA-COMP:11604"/>
        <dbReference type="ChEBI" id="CHEBI:15378"/>
        <dbReference type="ChEBI" id="CHEBI:29999"/>
        <dbReference type="ChEBI" id="CHEBI:30616"/>
        <dbReference type="ChEBI" id="CHEBI:83421"/>
        <dbReference type="ChEBI" id="CHEBI:456216"/>
        <dbReference type="EC" id="2.7.11.1"/>
    </reaction>
</comment>
<dbReference type="SUPFAM" id="SSF140869">
    <property type="entry name" value="GUN4-like"/>
    <property type="match status" value="1"/>
</dbReference>
<comment type="catalytic activity">
    <reaction evidence="7">
        <text>L-threonyl-[protein] + ATP = O-phospho-L-threonyl-[protein] + ADP + H(+)</text>
        <dbReference type="Rhea" id="RHEA:46608"/>
        <dbReference type="Rhea" id="RHEA-COMP:11060"/>
        <dbReference type="Rhea" id="RHEA-COMP:11605"/>
        <dbReference type="ChEBI" id="CHEBI:15378"/>
        <dbReference type="ChEBI" id="CHEBI:30013"/>
        <dbReference type="ChEBI" id="CHEBI:30616"/>
        <dbReference type="ChEBI" id="CHEBI:61977"/>
        <dbReference type="ChEBI" id="CHEBI:456216"/>
        <dbReference type="EC" id="2.7.11.1"/>
    </reaction>
</comment>
<dbReference type="InterPro" id="IPR000719">
    <property type="entry name" value="Prot_kinase_dom"/>
</dbReference>
<feature type="binding site" evidence="9">
    <location>
        <position position="66"/>
    </location>
    <ligand>
        <name>ATP</name>
        <dbReference type="ChEBI" id="CHEBI:30616"/>
    </ligand>
</feature>
<name>A0A941GWA4_9CHRO</name>
<feature type="domain" description="Protein kinase" evidence="10">
    <location>
        <begin position="35"/>
        <end position="296"/>
    </location>
</feature>
<dbReference type="Proteomes" id="UP000767446">
    <property type="component" value="Unassembled WGS sequence"/>
</dbReference>
<evidence type="ECO:0000256" key="5">
    <source>
        <dbReference type="ARBA" id="ARBA00022777"/>
    </source>
</evidence>
<evidence type="ECO:0000256" key="1">
    <source>
        <dbReference type="ARBA" id="ARBA00012513"/>
    </source>
</evidence>
<keyword evidence="4 9" id="KW-0547">Nucleotide-binding</keyword>
<evidence type="ECO:0000256" key="9">
    <source>
        <dbReference type="PROSITE-ProRule" id="PRU10141"/>
    </source>
</evidence>
<dbReference type="EC" id="2.7.11.1" evidence="1"/>
<dbReference type="CDD" id="cd14014">
    <property type="entry name" value="STKc_PknB_like"/>
    <property type="match status" value="1"/>
</dbReference>
<evidence type="ECO:0000256" key="4">
    <source>
        <dbReference type="ARBA" id="ARBA00022741"/>
    </source>
</evidence>
<evidence type="ECO:0000259" key="10">
    <source>
        <dbReference type="PROSITE" id="PS50011"/>
    </source>
</evidence>
<dbReference type="AlphaFoldDB" id="A0A941GWA4"/>
<dbReference type="CDD" id="cd16383">
    <property type="entry name" value="GUN4"/>
    <property type="match status" value="1"/>
</dbReference>
<dbReference type="GO" id="GO:0004674">
    <property type="term" value="F:protein serine/threonine kinase activity"/>
    <property type="evidence" value="ECO:0007669"/>
    <property type="project" value="UniProtKB-KW"/>
</dbReference>
<dbReference type="SUPFAM" id="SSF56112">
    <property type="entry name" value="Protein kinase-like (PK-like)"/>
    <property type="match status" value="1"/>
</dbReference>
<comment type="caution">
    <text evidence="11">The sequence shown here is derived from an EMBL/GenBank/DDBJ whole genome shotgun (WGS) entry which is preliminary data.</text>
</comment>
<dbReference type="InterPro" id="IPR011009">
    <property type="entry name" value="Kinase-like_dom_sf"/>
</dbReference>
<evidence type="ECO:0000313" key="12">
    <source>
        <dbReference type="Proteomes" id="UP000767446"/>
    </source>
</evidence>
<dbReference type="PANTHER" id="PTHR24363:SF0">
    <property type="entry name" value="SERINE_THREONINE KINASE LIKE DOMAIN CONTAINING 1"/>
    <property type="match status" value="1"/>
</dbReference>
<organism evidence="11 12">
    <name type="scientific">Gomphosphaeria aponina SAG 52.96 = DSM 107014</name>
    <dbReference type="NCBI Taxonomy" id="1521640"/>
    <lineage>
        <taxon>Bacteria</taxon>
        <taxon>Bacillati</taxon>
        <taxon>Cyanobacteriota</taxon>
        <taxon>Cyanophyceae</taxon>
        <taxon>Oscillatoriophycideae</taxon>
        <taxon>Chroococcales</taxon>
        <taxon>Gomphosphaeriaceae</taxon>
        <taxon>Gomphosphaeria</taxon>
    </lineage>
</organism>
<proteinExistence type="predicted"/>
<dbReference type="Gene3D" id="1.10.510.10">
    <property type="entry name" value="Transferase(Phosphotransferase) domain 1"/>
    <property type="match status" value="1"/>
</dbReference>
<evidence type="ECO:0000256" key="2">
    <source>
        <dbReference type="ARBA" id="ARBA00022527"/>
    </source>
</evidence>
<dbReference type="Pfam" id="PF05419">
    <property type="entry name" value="GUN4"/>
    <property type="match status" value="1"/>
</dbReference>
<dbReference type="PANTHER" id="PTHR24363">
    <property type="entry name" value="SERINE/THREONINE PROTEIN KINASE"/>
    <property type="match status" value="1"/>
</dbReference>
<evidence type="ECO:0000256" key="6">
    <source>
        <dbReference type="ARBA" id="ARBA00022840"/>
    </source>
</evidence>
<keyword evidence="2" id="KW-0723">Serine/threonine-protein kinase</keyword>
<protein>
    <recommendedName>
        <fullName evidence="1">non-specific serine/threonine protein kinase</fullName>
        <ecNumber evidence="1">2.7.11.1</ecNumber>
    </recommendedName>
</protein>
<evidence type="ECO:0000313" key="11">
    <source>
        <dbReference type="EMBL" id="MBR8828885.1"/>
    </source>
</evidence>
<keyword evidence="6 9" id="KW-0067">ATP-binding</keyword>
<dbReference type="InterPro" id="IPR017441">
    <property type="entry name" value="Protein_kinase_ATP_BS"/>
</dbReference>
<dbReference type="PROSITE" id="PS00107">
    <property type="entry name" value="PROTEIN_KINASE_ATP"/>
    <property type="match status" value="1"/>
</dbReference>
<dbReference type="GO" id="GO:0005524">
    <property type="term" value="F:ATP binding"/>
    <property type="evidence" value="ECO:0007669"/>
    <property type="project" value="UniProtKB-UniRule"/>
</dbReference>
<dbReference type="NCBIfam" id="NF045510">
    <property type="entry name" value="4Cys_prefix_kin"/>
    <property type="match status" value="1"/>
</dbReference>
<evidence type="ECO:0000256" key="8">
    <source>
        <dbReference type="ARBA" id="ARBA00048679"/>
    </source>
</evidence>
<evidence type="ECO:0000256" key="7">
    <source>
        <dbReference type="ARBA" id="ARBA00047899"/>
    </source>
</evidence>
<dbReference type="Gene3D" id="1.10.10.1770">
    <property type="entry name" value="Gun4-like"/>
    <property type="match status" value="1"/>
</dbReference>
<dbReference type="SMART" id="SM00220">
    <property type="entry name" value="S_TKc"/>
    <property type="match status" value="1"/>
</dbReference>
<keyword evidence="3" id="KW-0808">Transferase</keyword>
<keyword evidence="5" id="KW-0418">Kinase</keyword>
<dbReference type="InterPro" id="IPR037215">
    <property type="entry name" value="GUN4-like_sf"/>
</dbReference>
<dbReference type="Pfam" id="PF00069">
    <property type="entry name" value="Pkinase"/>
    <property type="match status" value="1"/>
</dbReference>
<accession>A0A941GWA4</accession>
<gene>
    <name evidence="11" type="ORF">DSM107014_13455</name>
</gene>
<evidence type="ECO:0000256" key="3">
    <source>
        <dbReference type="ARBA" id="ARBA00022679"/>
    </source>
</evidence>
<dbReference type="EMBL" id="JADQBC010000093">
    <property type="protein sequence ID" value="MBR8828885.1"/>
    <property type="molecule type" value="Genomic_DNA"/>
</dbReference>
<reference evidence="11" key="1">
    <citation type="submission" date="2021-02" db="EMBL/GenBank/DDBJ databases">
        <title>Metagenome analyses of Stigonema ocellatum DSM 106950, Chlorogloea purpurea SAG 13.99 and Gomphosphaeria aponina DSM 107014.</title>
        <authorList>
            <person name="Marter P."/>
            <person name="Huang S."/>
        </authorList>
    </citation>
    <scope>NUCLEOTIDE SEQUENCE</scope>
    <source>
        <strain evidence="11">JP213</strain>
    </source>
</reference>
<sequence length="463" mass="53376">MNNIKCLNPNCLADNPAKNKFCQKCGTKLLLRERYRAISLIGQGGFSKTFLAIDEDKPSNPYCVIKQFFPQTQDEETRSKASKLFKQEADRLEALGSHPQIPALFAYFSQEGRKYLIQEYINGQNLAQELAEIGPFNEQKIRQLLIDLLSVLEFIHNEQVLHRDIKPENIIRRQDDNQLVLVDFGAAKYVTQTSLKVTGTLIGSTEYVAPEQIRGKPTFASDLYSLGVTCIHLLTEINPLYLYDINEEKWVWRQYLFNNPISDELGNVLDKLIQNAPRKRFQSASEVIQKIMYPNLETQINWIPPAVKIPGKIQNIPYEYQILHELLILGDWQAAERETYSIMVQVANREQEGWLSTQEIAHFPCIHLKMLDQLWVKYSNGRFGFTVQKEIYVAMGGDRNYNPELWEAFCQRVGWLKGEDWVFDKDIIYDITAPPGHLPAFVRLRASSLLIKGPVSRLMICEL</sequence>
<dbReference type="InterPro" id="IPR008629">
    <property type="entry name" value="GUN4-like"/>
</dbReference>